<proteinExistence type="predicted"/>
<accession>A0AA90NRP6</accession>
<dbReference type="EMBL" id="JASXSV010000002">
    <property type="protein sequence ID" value="MDP0588050.1"/>
    <property type="molecule type" value="Genomic_DNA"/>
</dbReference>
<protein>
    <submittedName>
        <fullName evidence="1">Uncharacterized protein</fullName>
    </submittedName>
</protein>
<reference evidence="1 2" key="1">
    <citation type="journal article" date="2023" name="bioRxiv">
        <title>An intranuclear bacterial parasite of deep-sea mussels expresses apoptosis inhibitors acquired from its host.</title>
        <authorList>
            <person name="Gonzalez Porras M.A."/>
            <person name="Assie A."/>
            <person name="Tietjen M."/>
            <person name="Violette M."/>
            <person name="Kleiner M."/>
            <person name="Gruber-Vodicka H."/>
            <person name="Dubilier N."/>
            <person name="Leisch N."/>
        </authorList>
    </citation>
    <scope>NUCLEOTIDE SEQUENCE [LARGE SCALE GENOMIC DNA]</scope>
    <source>
        <strain evidence="1">IAP13</strain>
    </source>
</reference>
<comment type="caution">
    <text evidence="1">The sequence shown here is derived from an EMBL/GenBank/DDBJ whole genome shotgun (WGS) entry which is preliminary data.</text>
</comment>
<dbReference type="Proteomes" id="UP001178148">
    <property type="component" value="Unassembled WGS sequence"/>
</dbReference>
<name>A0AA90NRP6_9GAMM</name>
<evidence type="ECO:0000313" key="2">
    <source>
        <dbReference type="Proteomes" id="UP001178148"/>
    </source>
</evidence>
<evidence type="ECO:0000313" key="1">
    <source>
        <dbReference type="EMBL" id="MDP0588050.1"/>
    </source>
</evidence>
<keyword evidence="2" id="KW-1185">Reference proteome</keyword>
<dbReference type="AlphaFoldDB" id="A0AA90NRP6"/>
<organism evidence="1 2">
    <name type="scientific">Candidatus Endonucleibacter bathymodioli</name>
    <dbReference type="NCBI Taxonomy" id="539814"/>
    <lineage>
        <taxon>Bacteria</taxon>
        <taxon>Pseudomonadati</taxon>
        <taxon>Pseudomonadota</taxon>
        <taxon>Gammaproteobacteria</taxon>
        <taxon>Oceanospirillales</taxon>
        <taxon>Endozoicomonadaceae</taxon>
        <taxon>Candidatus Endonucleibacter</taxon>
    </lineage>
</organism>
<gene>
    <name evidence="1" type="ORF">QS748_02125</name>
</gene>
<sequence length="114" mass="13668">MIGIISLLGLNRTFPKTREELAFIYENIDSVLLLAEHKRDTVSEFIENYSGDNEFRPTKTYSIPVVDFNILRLEHLETALKQIKVVRLQEKIQVLNQQWRHVKQEREELKYFYQ</sequence>